<evidence type="ECO:0000313" key="4">
    <source>
        <dbReference type="EMBL" id="HGG99734.1"/>
    </source>
</evidence>
<dbReference type="CDD" id="cd02440">
    <property type="entry name" value="AdoMet_MTases"/>
    <property type="match status" value="1"/>
</dbReference>
<organism evidence="4">
    <name type="scientific">Thermodesulfovibrio aggregans</name>
    <dbReference type="NCBI Taxonomy" id="86166"/>
    <lineage>
        <taxon>Bacteria</taxon>
        <taxon>Pseudomonadati</taxon>
        <taxon>Nitrospirota</taxon>
        <taxon>Thermodesulfovibrionia</taxon>
        <taxon>Thermodesulfovibrionales</taxon>
        <taxon>Thermodesulfovibrionaceae</taxon>
        <taxon>Thermodesulfovibrio</taxon>
    </lineage>
</organism>
<accession>A0A7C4AJQ8</accession>
<sequence length="256" mass="30213">MADLRFYFEKAVNTYEKAGRIQKKVAQELLRRLNRGYYQTVVEIGSGRGFLSKPLIETLSFERFIHIDLSFQFLKRLKSDLRGRFFFINARAESIPLRQEIAELIISSSTLHWVKEHDRSFKEIFKILKEGGRFYLSIFTAKTLRELKHASELSGFGSVYPLKEAGFYIEMLKNMKIPFNYEIKNYREVYSSLEELLLAHRYTGTNYTEEKKFSGKESFRKFCEIYSSLFSNNKGIYATYEVLFIEGQKLSPFPQY</sequence>
<keyword evidence="2 4" id="KW-0808">Transferase</keyword>
<comment type="caution">
    <text evidence="4">The sequence shown here is derived from an EMBL/GenBank/DDBJ whole genome shotgun (WGS) entry which is preliminary data.</text>
</comment>
<gene>
    <name evidence="4" type="ORF">ENV75_04725</name>
</gene>
<dbReference type="InterPro" id="IPR013216">
    <property type="entry name" value="Methyltransf_11"/>
</dbReference>
<dbReference type="GO" id="GO:0032259">
    <property type="term" value="P:methylation"/>
    <property type="evidence" value="ECO:0007669"/>
    <property type="project" value="UniProtKB-KW"/>
</dbReference>
<dbReference type="Gene3D" id="3.40.50.150">
    <property type="entry name" value="Vaccinia Virus protein VP39"/>
    <property type="match status" value="1"/>
</dbReference>
<dbReference type="EMBL" id="DTHO01000052">
    <property type="protein sequence ID" value="HGG99734.1"/>
    <property type="molecule type" value="Genomic_DNA"/>
</dbReference>
<dbReference type="InterPro" id="IPR029063">
    <property type="entry name" value="SAM-dependent_MTases_sf"/>
</dbReference>
<evidence type="ECO:0000256" key="2">
    <source>
        <dbReference type="ARBA" id="ARBA00022679"/>
    </source>
</evidence>
<feature type="domain" description="Methyltransferase type 11" evidence="3">
    <location>
        <begin position="42"/>
        <end position="136"/>
    </location>
</feature>
<dbReference type="PANTHER" id="PTHR13090:SF1">
    <property type="entry name" value="ARGININE-HYDROXYLASE NDUFAF5, MITOCHONDRIAL"/>
    <property type="match status" value="1"/>
</dbReference>
<dbReference type="Pfam" id="PF08241">
    <property type="entry name" value="Methyltransf_11"/>
    <property type="match status" value="1"/>
</dbReference>
<proteinExistence type="predicted"/>
<evidence type="ECO:0000256" key="1">
    <source>
        <dbReference type="ARBA" id="ARBA00022603"/>
    </source>
</evidence>
<evidence type="ECO:0000259" key="3">
    <source>
        <dbReference type="Pfam" id="PF08241"/>
    </source>
</evidence>
<protein>
    <submittedName>
        <fullName evidence="4">Methyltransferase domain-containing protein</fullName>
    </submittedName>
</protein>
<dbReference type="AlphaFoldDB" id="A0A7C4AJQ8"/>
<name>A0A7C4AJQ8_9BACT</name>
<dbReference type="InterPro" id="IPR050602">
    <property type="entry name" value="Malonyl-ACP_OMT"/>
</dbReference>
<reference evidence="4" key="1">
    <citation type="journal article" date="2020" name="mSystems">
        <title>Genome- and Community-Level Interaction Insights into Carbon Utilization and Element Cycling Functions of Hydrothermarchaeota in Hydrothermal Sediment.</title>
        <authorList>
            <person name="Zhou Z."/>
            <person name="Liu Y."/>
            <person name="Xu W."/>
            <person name="Pan J."/>
            <person name="Luo Z.H."/>
            <person name="Li M."/>
        </authorList>
    </citation>
    <scope>NUCLEOTIDE SEQUENCE [LARGE SCALE GENOMIC DNA]</scope>
    <source>
        <strain evidence="4">SpSt-788</strain>
    </source>
</reference>
<dbReference type="SUPFAM" id="SSF53335">
    <property type="entry name" value="S-adenosyl-L-methionine-dependent methyltransferases"/>
    <property type="match status" value="1"/>
</dbReference>
<keyword evidence="1 4" id="KW-0489">Methyltransferase</keyword>
<dbReference type="PANTHER" id="PTHR13090">
    <property type="entry name" value="ARGININE-HYDROXYLASE NDUFAF5, MITOCHONDRIAL"/>
    <property type="match status" value="1"/>
</dbReference>
<dbReference type="GO" id="GO:0008757">
    <property type="term" value="F:S-adenosylmethionine-dependent methyltransferase activity"/>
    <property type="evidence" value="ECO:0007669"/>
    <property type="project" value="InterPro"/>
</dbReference>